<dbReference type="InterPro" id="IPR002889">
    <property type="entry name" value="WSC_carb-bd"/>
</dbReference>
<evidence type="ECO:0000256" key="6">
    <source>
        <dbReference type="ARBA" id="ARBA00023180"/>
    </source>
</evidence>
<keyword evidence="10" id="KW-1185">Reference proteome</keyword>
<keyword evidence="2" id="KW-0812">Transmembrane</keyword>
<protein>
    <submittedName>
        <fullName evidence="9">WSC domain-containing protein-like protein 2</fullName>
    </submittedName>
</protein>
<proteinExistence type="predicted"/>
<dbReference type="EMBL" id="MPGH01000087">
    <property type="protein sequence ID" value="OLN88608.1"/>
    <property type="molecule type" value="Genomic_DNA"/>
</dbReference>
<evidence type="ECO:0000313" key="10">
    <source>
        <dbReference type="Proteomes" id="UP000186583"/>
    </source>
</evidence>
<accession>A0A1Q8RVT9</accession>
<evidence type="ECO:0000256" key="5">
    <source>
        <dbReference type="ARBA" id="ARBA00023136"/>
    </source>
</evidence>
<evidence type="ECO:0000256" key="2">
    <source>
        <dbReference type="ARBA" id="ARBA00022692"/>
    </source>
</evidence>
<dbReference type="AlphaFoldDB" id="A0A1Q8RVT9"/>
<evidence type="ECO:0000259" key="8">
    <source>
        <dbReference type="PROSITE" id="PS51212"/>
    </source>
</evidence>
<organism evidence="9 10">
    <name type="scientific">Colletotrichum chlorophyti</name>
    <dbReference type="NCBI Taxonomy" id="708187"/>
    <lineage>
        <taxon>Eukaryota</taxon>
        <taxon>Fungi</taxon>
        <taxon>Dikarya</taxon>
        <taxon>Ascomycota</taxon>
        <taxon>Pezizomycotina</taxon>
        <taxon>Sordariomycetes</taxon>
        <taxon>Hypocreomycetidae</taxon>
        <taxon>Glomerellales</taxon>
        <taxon>Glomerellaceae</taxon>
        <taxon>Colletotrichum</taxon>
    </lineage>
</organism>
<feature type="signal peptide" evidence="7">
    <location>
        <begin position="1"/>
        <end position="26"/>
    </location>
</feature>
<dbReference type="STRING" id="708187.A0A1Q8RVT9"/>
<keyword evidence="3 7" id="KW-0732">Signal</keyword>
<evidence type="ECO:0000256" key="4">
    <source>
        <dbReference type="ARBA" id="ARBA00022989"/>
    </source>
</evidence>
<dbReference type="InterPro" id="IPR051836">
    <property type="entry name" value="Kremen_rcpt"/>
</dbReference>
<evidence type="ECO:0000313" key="9">
    <source>
        <dbReference type="EMBL" id="OLN88608.1"/>
    </source>
</evidence>
<dbReference type="PANTHER" id="PTHR24269">
    <property type="entry name" value="KREMEN PROTEIN"/>
    <property type="match status" value="1"/>
</dbReference>
<dbReference type="PROSITE" id="PS51212">
    <property type="entry name" value="WSC"/>
    <property type="match status" value="1"/>
</dbReference>
<dbReference type="OrthoDB" id="5985073at2759"/>
<name>A0A1Q8RVT9_9PEZI</name>
<evidence type="ECO:0000256" key="3">
    <source>
        <dbReference type="ARBA" id="ARBA00022729"/>
    </source>
</evidence>
<dbReference type="PANTHER" id="PTHR24269:SF16">
    <property type="entry name" value="PROTEIN SLG1"/>
    <property type="match status" value="1"/>
</dbReference>
<evidence type="ECO:0000256" key="7">
    <source>
        <dbReference type="SAM" id="SignalP"/>
    </source>
</evidence>
<feature type="chain" id="PRO_5012796543" evidence="7">
    <location>
        <begin position="27"/>
        <end position="168"/>
    </location>
</feature>
<keyword evidence="5" id="KW-0472">Membrane</keyword>
<dbReference type="SMART" id="SM00321">
    <property type="entry name" value="WSC"/>
    <property type="match status" value="1"/>
</dbReference>
<evidence type="ECO:0000256" key="1">
    <source>
        <dbReference type="ARBA" id="ARBA00004167"/>
    </source>
</evidence>
<reference evidence="9 10" key="1">
    <citation type="submission" date="2016-11" db="EMBL/GenBank/DDBJ databases">
        <title>Draft Genome Assembly of Colletotrichum chlorophyti a pathogen of herbaceous plants.</title>
        <authorList>
            <person name="Gan P."/>
            <person name="Narusaka M."/>
            <person name="Tsushima A."/>
            <person name="Narusaka Y."/>
            <person name="Takano Y."/>
            <person name="Shirasu K."/>
        </authorList>
    </citation>
    <scope>NUCLEOTIDE SEQUENCE [LARGE SCALE GENOMIC DNA]</scope>
    <source>
        <strain evidence="9 10">NTL11</strain>
    </source>
</reference>
<sequence>MTRTTTPLPPFLFLLAFSFMAPLAAAADALQIYNGSDKYTYLGCYNETTTLPNTARVRALDGGANKVFEGTMTATMCLSFCSTGADKEYKYAGLEYSRECWCAQRISGLSAKYDDSACDLPCDGNKGQVCGGSMKLSVYILNSAGAAASASWMPVLAAVSVVAVCLLL</sequence>
<gene>
    <name evidence="9" type="ORF">CCHL11_01779</name>
</gene>
<comment type="subcellular location">
    <subcellularLocation>
        <location evidence="1">Membrane</location>
        <topology evidence="1">Single-pass membrane protein</topology>
    </subcellularLocation>
</comment>
<feature type="domain" description="WSC" evidence="8">
    <location>
        <begin position="38"/>
        <end position="142"/>
    </location>
</feature>
<comment type="caution">
    <text evidence="9">The sequence shown here is derived from an EMBL/GenBank/DDBJ whole genome shotgun (WGS) entry which is preliminary data.</text>
</comment>
<dbReference type="Proteomes" id="UP000186583">
    <property type="component" value="Unassembled WGS sequence"/>
</dbReference>
<keyword evidence="6" id="KW-0325">Glycoprotein</keyword>
<dbReference type="GO" id="GO:0005886">
    <property type="term" value="C:plasma membrane"/>
    <property type="evidence" value="ECO:0007669"/>
    <property type="project" value="TreeGrafter"/>
</dbReference>
<keyword evidence="4" id="KW-1133">Transmembrane helix</keyword>
<dbReference type="Pfam" id="PF01822">
    <property type="entry name" value="WSC"/>
    <property type="match status" value="1"/>
</dbReference>